<evidence type="ECO:0000313" key="1">
    <source>
        <dbReference type="Proteomes" id="UP000887563"/>
    </source>
</evidence>
<protein>
    <submittedName>
        <fullName evidence="2">Uncharacterized protein</fullName>
    </submittedName>
</protein>
<proteinExistence type="predicted"/>
<name>A0A914LBB7_MELIC</name>
<dbReference type="AlphaFoldDB" id="A0A914LBB7"/>
<dbReference type="WBParaSite" id="Minc3s00394g11544">
    <property type="protein sequence ID" value="Minc3s00394g11544"/>
    <property type="gene ID" value="Minc3s00394g11544"/>
</dbReference>
<organism evidence="1 2">
    <name type="scientific">Meloidogyne incognita</name>
    <name type="common">Southern root-knot nematode worm</name>
    <name type="synonym">Oxyuris incognita</name>
    <dbReference type="NCBI Taxonomy" id="6306"/>
    <lineage>
        <taxon>Eukaryota</taxon>
        <taxon>Metazoa</taxon>
        <taxon>Ecdysozoa</taxon>
        <taxon>Nematoda</taxon>
        <taxon>Chromadorea</taxon>
        <taxon>Rhabditida</taxon>
        <taxon>Tylenchina</taxon>
        <taxon>Tylenchomorpha</taxon>
        <taxon>Tylenchoidea</taxon>
        <taxon>Meloidogynidae</taxon>
        <taxon>Meloidogyninae</taxon>
        <taxon>Meloidogyne</taxon>
        <taxon>Meloidogyne incognita group</taxon>
    </lineage>
</organism>
<accession>A0A914LBB7</accession>
<sequence length="163" mass="18193">MLFNHPPRGTLKQTGFSTKNTSLKYPYFQVSQKMGAPILSQPATSTIRKNSAGSTQSDSKLVTNNKRITQKAAKMTQKVVPTKGGLPFITIKEKQQQINSENPLAGLEDELEKLQEEQQVWRIRPPYKIPPKLVTPLFKKTLLAAGFGVALPTQHPLFELHSL</sequence>
<dbReference type="Proteomes" id="UP000887563">
    <property type="component" value="Unplaced"/>
</dbReference>
<evidence type="ECO:0000313" key="2">
    <source>
        <dbReference type="WBParaSite" id="Minc3s00394g11544"/>
    </source>
</evidence>
<keyword evidence="1" id="KW-1185">Reference proteome</keyword>
<reference evidence="2" key="1">
    <citation type="submission" date="2022-11" db="UniProtKB">
        <authorList>
            <consortium name="WormBaseParasite"/>
        </authorList>
    </citation>
    <scope>IDENTIFICATION</scope>
</reference>